<dbReference type="EMBL" id="OCMY01000004">
    <property type="protein sequence ID" value="SOD61575.1"/>
    <property type="molecule type" value="Genomic_DNA"/>
</dbReference>
<feature type="transmembrane region" description="Helical" evidence="1">
    <location>
        <begin position="59"/>
        <end position="81"/>
    </location>
</feature>
<evidence type="ECO:0000313" key="2">
    <source>
        <dbReference type="EMBL" id="SOD61575.1"/>
    </source>
</evidence>
<keyword evidence="1" id="KW-0472">Membrane</keyword>
<protein>
    <recommendedName>
        <fullName evidence="4">Conjugal transfer protein TraR</fullName>
    </recommendedName>
</protein>
<proteinExistence type="predicted"/>
<dbReference type="Pfam" id="PF20535">
    <property type="entry name" value="DUF6750"/>
    <property type="match status" value="1"/>
</dbReference>
<reference evidence="3" key="1">
    <citation type="submission" date="2017-09" db="EMBL/GenBank/DDBJ databases">
        <authorList>
            <person name="Varghese N."/>
            <person name="Submissions S."/>
        </authorList>
    </citation>
    <scope>NUCLEOTIDE SEQUENCE [LARGE SCALE GENOMIC DNA]</scope>
    <source>
        <strain evidence="3">JKS000234</strain>
    </source>
</reference>
<dbReference type="Proteomes" id="UP000219271">
    <property type="component" value="Unassembled WGS sequence"/>
</dbReference>
<evidence type="ECO:0008006" key="4">
    <source>
        <dbReference type="Google" id="ProtNLM"/>
    </source>
</evidence>
<evidence type="ECO:0000256" key="1">
    <source>
        <dbReference type="SAM" id="Phobius"/>
    </source>
</evidence>
<dbReference type="AlphaFoldDB" id="A0A286DSF4"/>
<gene>
    <name evidence="2" type="ORF">SAMN06273570_5206</name>
</gene>
<organism evidence="2 3">
    <name type="scientific">Candidatus Pantoea floridensis</name>
    <dbReference type="NCBI Taxonomy" id="1938870"/>
    <lineage>
        <taxon>Bacteria</taxon>
        <taxon>Pseudomonadati</taxon>
        <taxon>Pseudomonadota</taxon>
        <taxon>Gammaproteobacteria</taxon>
        <taxon>Enterobacterales</taxon>
        <taxon>Erwiniaceae</taxon>
        <taxon>Pantoea</taxon>
    </lineage>
</organism>
<keyword evidence="3" id="KW-1185">Reference proteome</keyword>
<dbReference type="OrthoDB" id="6594290at2"/>
<keyword evidence="1" id="KW-0812">Transmembrane</keyword>
<dbReference type="InterPro" id="IPR046638">
    <property type="entry name" value="DUF6750"/>
</dbReference>
<keyword evidence="1" id="KW-1133">Transmembrane helix</keyword>
<evidence type="ECO:0000313" key="3">
    <source>
        <dbReference type="Proteomes" id="UP000219271"/>
    </source>
</evidence>
<sequence length="128" mass="13805">MMTRLYCALYARALMLSEALRRRMLRVLSAWLAFISPMAMADGDIADILNRFAEGSRSGTTSVLVMVQLAGVCGVIGSVFAAKGMKNNPQIKLWMVALGLVTSLLLLGIPELIKRGQTQMGMTPVSVG</sequence>
<accession>A0A286DSF4</accession>
<dbReference type="RefSeq" id="WP_097098605.1">
    <property type="nucleotide sequence ID" value="NZ_OCMY01000004.1"/>
</dbReference>
<name>A0A286DSF4_9GAMM</name>
<feature type="transmembrane region" description="Helical" evidence="1">
    <location>
        <begin position="93"/>
        <end position="113"/>
    </location>
</feature>